<evidence type="ECO:0000313" key="2">
    <source>
        <dbReference type="Proteomes" id="UP000009235"/>
    </source>
</evidence>
<dbReference type="STRING" id="443218.AS9A_1616"/>
<dbReference type="eggNOG" id="COG3022">
    <property type="taxonomic scope" value="Bacteria"/>
</dbReference>
<dbReference type="RefSeq" id="WP_013806414.1">
    <property type="nucleotide sequence ID" value="NC_015564.1"/>
</dbReference>
<name>F6EJP0_HOYSD</name>
<keyword evidence="2" id="KW-1185">Reference proteome</keyword>
<gene>
    <name evidence="1" type="ordered locus">AS9A_1616</name>
</gene>
<evidence type="ECO:0000313" key="1">
    <source>
        <dbReference type="EMBL" id="AEF40065.1"/>
    </source>
</evidence>
<dbReference type="NCBIfam" id="NF002544">
    <property type="entry name" value="PRK02101.2-1"/>
    <property type="match status" value="1"/>
</dbReference>
<dbReference type="Pfam" id="PF03883">
    <property type="entry name" value="H2O2_YaaD"/>
    <property type="match status" value="1"/>
</dbReference>
<reference evidence="1 2" key="1">
    <citation type="journal article" date="2011" name="J. Bacteriol.">
        <title>Complete genome sequence of Amycolicicoccus subflavus DQS3-9A1T, an actinomycete isolated from crude oil-polluted soil.</title>
        <authorList>
            <person name="Cai M."/>
            <person name="Chen W.M."/>
            <person name="Nie Y."/>
            <person name="Chi C.Q."/>
            <person name="Wang Y.N."/>
            <person name="Tang Y.Q."/>
            <person name="Li G.Y."/>
            <person name="Wu X.L."/>
        </authorList>
    </citation>
    <scope>NUCLEOTIDE SEQUENCE [LARGE SCALE GENOMIC DNA]</scope>
    <source>
        <strain evidence="2">DSM 45089 / DQS3-9A1</strain>
    </source>
</reference>
<proteinExistence type="predicted"/>
<dbReference type="KEGG" id="asd:AS9A_1616"/>
<dbReference type="EMBL" id="CP002786">
    <property type="protein sequence ID" value="AEF40065.1"/>
    <property type="molecule type" value="Genomic_DNA"/>
</dbReference>
<organism evidence="1 2">
    <name type="scientific">Hoyosella subflava (strain DSM 45089 / JCM 17490 / NBRC 109087 / DQS3-9A1)</name>
    <name type="common">Amycolicicoccus subflavus</name>
    <dbReference type="NCBI Taxonomy" id="443218"/>
    <lineage>
        <taxon>Bacteria</taxon>
        <taxon>Bacillati</taxon>
        <taxon>Actinomycetota</taxon>
        <taxon>Actinomycetes</taxon>
        <taxon>Mycobacteriales</taxon>
        <taxon>Hoyosellaceae</taxon>
        <taxon>Hoyosella</taxon>
    </lineage>
</organism>
<dbReference type="Proteomes" id="UP000009235">
    <property type="component" value="Chromosome"/>
</dbReference>
<sequence length="247" mass="26297">MLILLPPSETKATGGEGPPLRLDQLFLPSLTKVRETILNALVEVSASPSEAAAALKLGPKQLNEVERNSALRKAPTMAAIERYTGVLYDALDVGSMTLSQRGRAGERLAIGSALFGVVAADDPIPYYRLSAGSRLPGLTSLRSLWRPLLGDAIQREDSRLIIDLRSGGYAALGPVEAAITATVLTERPDGTRSVVSHFNKHHKGVLARALATTRSEPRTIHAVARVAVRAGLNVEIAGDRELVVLTS</sequence>
<dbReference type="GO" id="GO:0005829">
    <property type="term" value="C:cytosol"/>
    <property type="evidence" value="ECO:0007669"/>
    <property type="project" value="TreeGrafter"/>
</dbReference>
<dbReference type="GO" id="GO:0033194">
    <property type="term" value="P:response to hydroperoxide"/>
    <property type="evidence" value="ECO:0007669"/>
    <property type="project" value="TreeGrafter"/>
</dbReference>
<protein>
    <recommendedName>
        <fullName evidence="3">Peroxide stress protein YaaA</fullName>
    </recommendedName>
</protein>
<dbReference type="PANTHER" id="PTHR30283:SF4">
    <property type="entry name" value="PEROXIDE STRESS RESISTANCE PROTEIN YAAA"/>
    <property type="match status" value="1"/>
</dbReference>
<dbReference type="PANTHER" id="PTHR30283">
    <property type="entry name" value="PEROXIDE STRESS RESPONSE PROTEIN YAAA"/>
    <property type="match status" value="1"/>
</dbReference>
<dbReference type="OrthoDB" id="3210767at2"/>
<accession>F6EJP0</accession>
<dbReference type="AlphaFoldDB" id="F6EJP0"/>
<dbReference type="HOGENOM" id="CLU_071581_0_0_11"/>
<dbReference type="InterPro" id="IPR005583">
    <property type="entry name" value="YaaA"/>
</dbReference>
<evidence type="ECO:0008006" key="3">
    <source>
        <dbReference type="Google" id="ProtNLM"/>
    </source>
</evidence>